<dbReference type="PANTHER" id="PTHR43080:SF29">
    <property type="entry name" value="OS02G0818000 PROTEIN"/>
    <property type="match status" value="1"/>
</dbReference>
<evidence type="ECO:0000259" key="3">
    <source>
        <dbReference type="PROSITE" id="PS50914"/>
    </source>
</evidence>
<dbReference type="EMBL" id="AP023359">
    <property type="protein sequence ID" value="BCJ70170.1"/>
    <property type="molecule type" value="Genomic_DNA"/>
</dbReference>
<dbReference type="PIRSF" id="PIRSF036990">
    <property type="entry name" value="UCP036990_CBS_BON"/>
    <property type="match status" value="1"/>
</dbReference>
<evidence type="ECO:0000256" key="2">
    <source>
        <dbReference type="PROSITE-ProRule" id="PRU00703"/>
    </source>
</evidence>
<dbReference type="SUPFAM" id="SSF54631">
    <property type="entry name" value="CBS-domain pair"/>
    <property type="match status" value="1"/>
</dbReference>
<dbReference type="InterPro" id="IPR017080">
    <property type="entry name" value="UCP036990_CBS_BON"/>
</dbReference>
<feature type="domain" description="BON" evidence="3">
    <location>
        <begin position="146"/>
        <end position="216"/>
    </location>
</feature>
<dbReference type="InterPro" id="IPR007055">
    <property type="entry name" value="BON_dom"/>
</dbReference>
<dbReference type="SMART" id="SM00116">
    <property type="entry name" value="CBS"/>
    <property type="match status" value="2"/>
</dbReference>
<dbReference type="Pfam" id="PF00571">
    <property type="entry name" value="CBS"/>
    <property type="match status" value="2"/>
</dbReference>
<name>A0A810NAR7_9ACTN</name>
<evidence type="ECO:0000259" key="4">
    <source>
        <dbReference type="PROSITE" id="PS51371"/>
    </source>
</evidence>
<evidence type="ECO:0000256" key="1">
    <source>
        <dbReference type="ARBA" id="ARBA00023122"/>
    </source>
</evidence>
<protein>
    <recommendedName>
        <fullName evidence="7">BON domain-containing protein</fullName>
    </recommendedName>
</protein>
<feature type="domain" description="CBS" evidence="4">
    <location>
        <begin position="93"/>
        <end position="150"/>
    </location>
</feature>
<sequence>MGTWNVDDVMTTDVLTVGESAPYREIVDLMTARRVSAVPVVDEFRRVVGVISEADLLHKVELIGETPGWRIFEGRRRHDARVKAAAMIAHELMTAPAVTVLTGTPLAAAARLMGRETVKRLPVTDDLGRLVGIVSRGDLLKVHLRPDEDIRRDIVREVVERVMTAQEGAMEVTVTDGMVELAGRLDRRSSAEIAARLAARVPGVVDVVDDDLTYDFDDVDPAPSTSAAAG</sequence>
<dbReference type="KEGG" id="pry:Prubr_71910"/>
<dbReference type="CDD" id="cd04586">
    <property type="entry name" value="CBS_pair_BON_assoc"/>
    <property type="match status" value="1"/>
</dbReference>
<dbReference type="InterPro" id="IPR046342">
    <property type="entry name" value="CBS_dom_sf"/>
</dbReference>
<evidence type="ECO:0000313" key="6">
    <source>
        <dbReference type="Proteomes" id="UP000680866"/>
    </source>
</evidence>
<dbReference type="PANTHER" id="PTHR43080">
    <property type="entry name" value="CBS DOMAIN-CONTAINING PROTEIN CBSX3, MITOCHONDRIAL"/>
    <property type="match status" value="1"/>
</dbReference>
<dbReference type="Pfam" id="PF04972">
    <property type="entry name" value="BON"/>
    <property type="match status" value="1"/>
</dbReference>
<dbReference type="RefSeq" id="WP_212819902.1">
    <property type="nucleotide sequence ID" value="NZ_AP023359.1"/>
</dbReference>
<reference evidence="5" key="1">
    <citation type="submission" date="2020-08" db="EMBL/GenBank/DDBJ databases">
        <title>Whole genome shotgun sequence of Polymorphospora rubra NBRC 101157.</title>
        <authorList>
            <person name="Komaki H."/>
            <person name="Tamura T."/>
        </authorList>
    </citation>
    <scope>NUCLEOTIDE SEQUENCE</scope>
    <source>
        <strain evidence="5">NBRC 101157</strain>
    </source>
</reference>
<proteinExistence type="predicted"/>
<keyword evidence="1 2" id="KW-0129">CBS domain</keyword>
<dbReference type="PROSITE" id="PS51371">
    <property type="entry name" value="CBS"/>
    <property type="match status" value="2"/>
</dbReference>
<evidence type="ECO:0008006" key="7">
    <source>
        <dbReference type="Google" id="ProtNLM"/>
    </source>
</evidence>
<evidence type="ECO:0000313" key="5">
    <source>
        <dbReference type="EMBL" id="BCJ70170.1"/>
    </source>
</evidence>
<feature type="domain" description="CBS" evidence="4">
    <location>
        <begin position="10"/>
        <end position="68"/>
    </location>
</feature>
<dbReference type="Proteomes" id="UP000680866">
    <property type="component" value="Chromosome"/>
</dbReference>
<organism evidence="5 6">
    <name type="scientific">Polymorphospora rubra</name>
    <dbReference type="NCBI Taxonomy" id="338584"/>
    <lineage>
        <taxon>Bacteria</taxon>
        <taxon>Bacillati</taxon>
        <taxon>Actinomycetota</taxon>
        <taxon>Actinomycetes</taxon>
        <taxon>Micromonosporales</taxon>
        <taxon>Micromonosporaceae</taxon>
        <taxon>Polymorphospora</taxon>
    </lineage>
</organism>
<dbReference type="PROSITE" id="PS50914">
    <property type="entry name" value="BON"/>
    <property type="match status" value="1"/>
</dbReference>
<dbReference type="Gene3D" id="3.30.1340.30">
    <property type="match status" value="1"/>
</dbReference>
<gene>
    <name evidence="5" type="ORF">Prubr_71910</name>
</gene>
<accession>A0A810NAR7</accession>
<dbReference type="InterPro" id="IPR051257">
    <property type="entry name" value="Diverse_CBS-Domain"/>
</dbReference>
<keyword evidence="6" id="KW-1185">Reference proteome</keyword>
<dbReference type="Gene3D" id="3.10.580.10">
    <property type="entry name" value="CBS-domain"/>
    <property type="match status" value="1"/>
</dbReference>
<dbReference type="AlphaFoldDB" id="A0A810NAR7"/>
<dbReference type="InterPro" id="IPR000644">
    <property type="entry name" value="CBS_dom"/>
</dbReference>